<dbReference type="InterPro" id="IPR041623">
    <property type="entry name" value="NOG1_N"/>
</dbReference>
<evidence type="ECO:0000313" key="6">
    <source>
        <dbReference type="Proteomes" id="UP001558713"/>
    </source>
</evidence>
<keyword evidence="2" id="KW-0812">Transmembrane</keyword>
<evidence type="ECO:0000256" key="2">
    <source>
        <dbReference type="SAM" id="Phobius"/>
    </source>
</evidence>
<name>A0ABD1B0X8_CARAN</name>
<feature type="domain" description="NOG1 N-terminal helical" evidence="4">
    <location>
        <begin position="6"/>
        <end position="165"/>
    </location>
</feature>
<reference evidence="5 6" key="1">
    <citation type="submission" date="2024-04" db="EMBL/GenBank/DDBJ databases">
        <title>Genome assembly C_amara_ONT_v2.</title>
        <authorList>
            <person name="Yant L."/>
            <person name="Moore C."/>
            <person name="Slenker M."/>
        </authorList>
    </citation>
    <scope>NUCLEOTIDE SEQUENCE [LARGE SCALE GENOMIC DNA]</scope>
    <source>
        <tissue evidence="5">Leaf</tissue>
    </source>
</reference>
<dbReference type="Gene3D" id="1.20.120.1190">
    <property type="match status" value="1"/>
</dbReference>
<keyword evidence="1" id="KW-0342">GTP-binding</keyword>
<gene>
    <name evidence="5" type="ORF">V5N11_017361</name>
</gene>
<keyword evidence="2" id="KW-0472">Membrane</keyword>
<dbReference type="AlphaFoldDB" id="A0ABD1B0X8"/>
<dbReference type="Gene3D" id="3.40.50.300">
    <property type="entry name" value="P-loop containing nucleotide triphosphate hydrolases"/>
    <property type="match status" value="1"/>
</dbReference>
<proteinExistence type="predicted"/>
<evidence type="ECO:0000313" key="5">
    <source>
        <dbReference type="EMBL" id="KAL1204751.1"/>
    </source>
</evidence>
<evidence type="ECO:0000259" key="4">
    <source>
        <dbReference type="Pfam" id="PF17835"/>
    </source>
</evidence>
<dbReference type="SUPFAM" id="SSF52540">
    <property type="entry name" value="P-loop containing nucleoside triphosphate hydrolases"/>
    <property type="match status" value="1"/>
</dbReference>
<dbReference type="InterPro" id="IPR010674">
    <property type="entry name" value="NOG1_Rossman_fold_dom"/>
</dbReference>
<dbReference type="InterPro" id="IPR027417">
    <property type="entry name" value="P-loop_NTPase"/>
</dbReference>
<dbReference type="Pfam" id="PF17835">
    <property type="entry name" value="NOG1_N"/>
    <property type="match status" value="1"/>
</dbReference>
<feature type="domain" description="Nucleolar GTP-binding protein 1 Rossman-fold" evidence="3">
    <location>
        <begin position="237"/>
        <end position="282"/>
    </location>
</feature>
<evidence type="ECO:0000256" key="1">
    <source>
        <dbReference type="ARBA" id="ARBA00023134"/>
    </source>
</evidence>
<protein>
    <submittedName>
        <fullName evidence="5">Nucleolar GTP-binding protein 1</fullName>
    </submittedName>
</protein>
<keyword evidence="6" id="KW-1185">Reference proteome</keyword>
<evidence type="ECO:0000259" key="3">
    <source>
        <dbReference type="Pfam" id="PF06858"/>
    </source>
</evidence>
<keyword evidence="1" id="KW-0547">Nucleotide-binding</keyword>
<keyword evidence="2" id="KW-1133">Transmembrane helix</keyword>
<organism evidence="5 6">
    <name type="scientific">Cardamine amara subsp. amara</name>
    <dbReference type="NCBI Taxonomy" id="228776"/>
    <lineage>
        <taxon>Eukaryota</taxon>
        <taxon>Viridiplantae</taxon>
        <taxon>Streptophyta</taxon>
        <taxon>Embryophyta</taxon>
        <taxon>Tracheophyta</taxon>
        <taxon>Spermatophyta</taxon>
        <taxon>Magnoliopsida</taxon>
        <taxon>eudicotyledons</taxon>
        <taxon>Gunneridae</taxon>
        <taxon>Pentapetalae</taxon>
        <taxon>rosids</taxon>
        <taxon>malvids</taxon>
        <taxon>Brassicales</taxon>
        <taxon>Brassicaceae</taxon>
        <taxon>Cardamineae</taxon>
        <taxon>Cardamine</taxon>
    </lineage>
</organism>
<dbReference type="Pfam" id="PF06858">
    <property type="entry name" value="NOG1"/>
    <property type="match status" value="1"/>
</dbReference>
<dbReference type="PANTHER" id="PTHR45759">
    <property type="entry name" value="NUCLEOLAR GTP-BINDING PROTEIN 1"/>
    <property type="match status" value="1"/>
</dbReference>
<sequence>MVQYDFKNISVIPIGNEFVDVILSNDQRQIPNFLRKGLNINHLRKLYTSKVKNTELTFHDKLSTIINEFPDHDEIHPLYSDLLGLVFDRDHYKLALCQVNTSRHLITKIAKDYVKLLEFGESLKQCQTLKVRAIRRMFSVIDEITPSLAYLEMIRQHMLKLPMIDPNTPTLFICGYPNVDKTCFMNTGAADDNFTTKSVAFDVGHTDYKGSRYQVIDAPWILDKSIFGDCNVMAALVRHLSAALVLFFMDVSGSCGYSIAHQATRVHSLKSLFVNKPLVVVCDENDLMQISEQDWKLIEEITSSSGMGGKEEGYKMVLKISNLKTEEGVLSAKSAACEKLLDGRDRLSCIAEGLRNKYILARQEWKDDISPQADLDYDPNASDLLVDSDVLFRLEECEEGLKKAEEEEEDFVMVEDCFKEVQKGQVVAIRKIQPLRILIAFVFFILVGNTYGVIQEYLSALSF</sequence>
<comment type="caution">
    <text evidence="5">The sequence shown here is derived from an EMBL/GenBank/DDBJ whole genome shotgun (WGS) entry which is preliminary data.</text>
</comment>
<dbReference type="GO" id="GO:0005525">
    <property type="term" value="F:GTP binding"/>
    <property type="evidence" value="ECO:0007669"/>
    <property type="project" value="UniProtKB-KW"/>
</dbReference>
<accession>A0ABD1B0X8</accession>
<feature type="transmembrane region" description="Helical" evidence="2">
    <location>
        <begin position="435"/>
        <end position="454"/>
    </location>
</feature>
<dbReference type="EMBL" id="JBANAX010000526">
    <property type="protein sequence ID" value="KAL1204751.1"/>
    <property type="molecule type" value="Genomic_DNA"/>
</dbReference>
<dbReference type="Proteomes" id="UP001558713">
    <property type="component" value="Unassembled WGS sequence"/>
</dbReference>